<organism evidence="2 3">
    <name type="scientific">Crocosphaera chwakensis CCY0110</name>
    <dbReference type="NCBI Taxonomy" id="391612"/>
    <lineage>
        <taxon>Bacteria</taxon>
        <taxon>Bacillati</taxon>
        <taxon>Cyanobacteriota</taxon>
        <taxon>Cyanophyceae</taxon>
        <taxon>Oscillatoriophycideae</taxon>
        <taxon>Chroococcales</taxon>
        <taxon>Aphanothecaceae</taxon>
        <taxon>Crocosphaera</taxon>
        <taxon>Crocosphaera chwakensis</taxon>
    </lineage>
</organism>
<keyword evidence="1" id="KW-0472">Membrane</keyword>
<accession>A3IIW5</accession>
<feature type="transmembrane region" description="Helical" evidence="1">
    <location>
        <begin position="12"/>
        <end position="31"/>
    </location>
</feature>
<dbReference type="Proteomes" id="UP000003781">
    <property type="component" value="Unassembled WGS sequence"/>
</dbReference>
<gene>
    <name evidence="2" type="ORF">CY0110_18167</name>
</gene>
<evidence type="ECO:0000256" key="1">
    <source>
        <dbReference type="SAM" id="Phobius"/>
    </source>
</evidence>
<dbReference type="AlphaFoldDB" id="A3IIW5"/>
<keyword evidence="3" id="KW-1185">Reference proteome</keyword>
<comment type="caution">
    <text evidence="2">The sequence shown here is derived from an EMBL/GenBank/DDBJ whole genome shotgun (WGS) entry which is preliminary data.</text>
</comment>
<sequence>MINTFLYPDSITYLMVKLCVLFLAVILYLMITATPVT</sequence>
<reference evidence="2 3" key="1">
    <citation type="submission" date="2007-03" db="EMBL/GenBank/DDBJ databases">
        <authorList>
            <person name="Stal L."/>
            <person name="Ferriera S."/>
            <person name="Johnson J."/>
            <person name="Kravitz S."/>
            <person name="Beeson K."/>
            <person name="Sutton G."/>
            <person name="Rogers Y.-H."/>
            <person name="Friedman R."/>
            <person name="Frazier M."/>
            <person name="Venter J.C."/>
        </authorList>
    </citation>
    <scope>NUCLEOTIDE SEQUENCE [LARGE SCALE GENOMIC DNA]</scope>
    <source>
        <strain evidence="2 3">CCY0110</strain>
    </source>
</reference>
<keyword evidence="1" id="KW-0812">Transmembrane</keyword>
<name>A3IIW5_9CHRO</name>
<evidence type="ECO:0000313" key="2">
    <source>
        <dbReference type="EMBL" id="EAZ93747.1"/>
    </source>
</evidence>
<dbReference type="EMBL" id="AAXW01000002">
    <property type="protein sequence ID" value="EAZ93747.1"/>
    <property type="molecule type" value="Genomic_DNA"/>
</dbReference>
<evidence type="ECO:0000313" key="3">
    <source>
        <dbReference type="Proteomes" id="UP000003781"/>
    </source>
</evidence>
<proteinExistence type="predicted"/>
<protein>
    <submittedName>
        <fullName evidence="2">Uncharacterized protein</fullName>
    </submittedName>
</protein>
<keyword evidence="1" id="KW-1133">Transmembrane helix</keyword>
<dbReference type="eggNOG" id="ENOG5030HGK">
    <property type="taxonomic scope" value="Bacteria"/>
</dbReference>